<accession>A0ABN7WJ63</accession>
<organism evidence="1 2">
    <name type="scientific">Gigaspora margarita</name>
    <dbReference type="NCBI Taxonomy" id="4874"/>
    <lineage>
        <taxon>Eukaryota</taxon>
        <taxon>Fungi</taxon>
        <taxon>Fungi incertae sedis</taxon>
        <taxon>Mucoromycota</taxon>
        <taxon>Glomeromycotina</taxon>
        <taxon>Glomeromycetes</taxon>
        <taxon>Diversisporales</taxon>
        <taxon>Gigasporaceae</taxon>
        <taxon>Gigaspora</taxon>
    </lineage>
</organism>
<proteinExistence type="predicted"/>
<gene>
    <name evidence="1" type="ORF">GMARGA_LOCUS31668</name>
</gene>
<dbReference type="EMBL" id="CAJVQB010047870">
    <property type="protein sequence ID" value="CAG8833671.1"/>
    <property type="molecule type" value="Genomic_DNA"/>
</dbReference>
<comment type="caution">
    <text evidence="1">The sequence shown here is derived from an EMBL/GenBank/DDBJ whole genome shotgun (WGS) entry which is preliminary data.</text>
</comment>
<dbReference type="Proteomes" id="UP000789901">
    <property type="component" value="Unassembled WGS sequence"/>
</dbReference>
<feature type="non-terminal residue" evidence="1">
    <location>
        <position position="52"/>
    </location>
</feature>
<dbReference type="InterPro" id="IPR011990">
    <property type="entry name" value="TPR-like_helical_dom_sf"/>
</dbReference>
<name>A0ABN7WJ63_GIGMA</name>
<reference evidence="1 2" key="1">
    <citation type="submission" date="2021-06" db="EMBL/GenBank/DDBJ databases">
        <authorList>
            <person name="Kallberg Y."/>
            <person name="Tangrot J."/>
            <person name="Rosling A."/>
        </authorList>
    </citation>
    <scope>NUCLEOTIDE SEQUENCE [LARGE SCALE GENOMIC DNA]</scope>
    <source>
        <strain evidence="1 2">120-4 pot B 10/14</strain>
    </source>
</reference>
<sequence>DLAKEYLKTVVTQAYIEIDKYNEALVNLNRLLEINFENEEILNIRAQAYTVV</sequence>
<evidence type="ECO:0000313" key="1">
    <source>
        <dbReference type="EMBL" id="CAG8833671.1"/>
    </source>
</evidence>
<keyword evidence="2" id="KW-1185">Reference proteome</keyword>
<dbReference type="SUPFAM" id="SSF48452">
    <property type="entry name" value="TPR-like"/>
    <property type="match status" value="1"/>
</dbReference>
<feature type="non-terminal residue" evidence="1">
    <location>
        <position position="1"/>
    </location>
</feature>
<protein>
    <submittedName>
        <fullName evidence="1">20402_t:CDS:1</fullName>
    </submittedName>
</protein>
<evidence type="ECO:0000313" key="2">
    <source>
        <dbReference type="Proteomes" id="UP000789901"/>
    </source>
</evidence>